<gene>
    <name evidence="1" type="ORF">D3879_09015</name>
</gene>
<evidence type="ECO:0000313" key="2">
    <source>
        <dbReference type="Proteomes" id="UP000284021"/>
    </source>
</evidence>
<dbReference type="Proteomes" id="UP000284021">
    <property type="component" value="Unassembled WGS sequence"/>
</dbReference>
<name>A0A418XLP0_9PSED</name>
<proteinExistence type="predicted"/>
<keyword evidence="2" id="KW-1185">Reference proteome</keyword>
<organism evidence="1 2">
    <name type="scientific">Pseudomonas cavernicola</name>
    <dbReference type="NCBI Taxonomy" id="2320866"/>
    <lineage>
        <taxon>Bacteria</taxon>
        <taxon>Pseudomonadati</taxon>
        <taxon>Pseudomonadota</taxon>
        <taxon>Gammaproteobacteria</taxon>
        <taxon>Pseudomonadales</taxon>
        <taxon>Pseudomonadaceae</taxon>
        <taxon>Pseudomonas</taxon>
    </lineage>
</organism>
<comment type="caution">
    <text evidence="1">The sequence shown here is derived from an EMBL/GenBank/DDBJ whole genome shotgun (WGS) entry which is preliminary data.</text>
</comment>
<dbReference type="AlphaFoldDB" id="A0A418XLP0"/>
<reference evidence="1 2" key="1">
    <citation type="submission" date="2018-09" db="EMBL/GenBank/DDBJ databases">
        <authorList>
            <person name="Zhu H."/>
        </authorList>
    </citation>
    <scope>NUCLEOTIDE SEQUENCE [LARGE SCALE GENOMIC DNA]</scope>
    <source>
        <strain evidence="1 2">K1S02-6</strain>
    </source>
</reference>
<dbReference type="EMBL" id="QYUR01000002">
    <property type="protein sequence ID" value="RJG13383.1"/>
    <property type="molecule type" value="Genomic_DNA"/>
</dbReference>
<sequence>MIQLLKNSWLSLSSQPRRAFYSSLTSCQAVISTKFQIFLINFNHLRFRSSQASRQREANSTAFQTAVNHLIQPLSILQQTDNTAQPPPCQPGAFYTASLLCNPSFKANFLLSKKFSERSAPEVVRIIGPANQPSSTY</sequence>
<accession>A0A418XLP0</accession>
<protein>
    <submittedName>
        <fullName evidence="1">Uncharacterized protein</fullName>
    </submittedName>
</protein>
<evidence type="ECO:0000313" key="1">
    <source>
        <dbReference type="EMBL" id="RJG13383.1"/>
    </source>
</evidence>